<dbReference type="Proteomes" id="UP001597237">
    <property type="component" value="Unassembled WGS sequence"/>
</dbReference>
<reference evidence="4" key="1">
    <citation type="journal article" date="2019" name="Int. J. Syst. Evol. Microbiol.">
        <title>The Global Catalogue of Microorganisms (GCM) 10K type strain sequencing project: providing services to taxonomists for standard genome sequencing and annotation.</title>
        <authorList>
            <consortium name="The Broad Institute Genomics Platform"/>
            <consortium name="The Broad Institute Genome Sequencing Center for Infectious Disease"/>
            <person name="Wu L."/>
            <person name="Ma J."/>
        </authorList>
    </citation>
    <scope>NUCLEOTIDE SEQUENCE [LARGE SCALE GENOMIC DNA]</scope>
    <source>
        <strain evidence="4">DFY28</strain>
    </source>
</reference>
<gene>
    <name evidence="3" type="ORF">ACFSC0_21065</name>
</gene>
<proteinExistence type="predicted"/>
<accession>A0ABW4N6X5</accession>
<name>A0ABW4N6X5_9CAUL</name>
<evidence type="ECO:0000256" key="1">
    <source>
        <dbReference type="SAM" id="MobiDB-lite"/>
    </source>
</evidence>
<feature type="compositionally biased region" description="Low complexity" evidence="1">
    <location>
        <begin position="130"/>
        <end position="139"/>
    </location>
</feature>
<organism evidence="3 4">
    <name type="scientific">Phenylobacterium terrae</name>
    <dbReference type="NCBI Taxonomy" id="2665495"/>
    <lineage>
        <taxon>Bacteria</taxon>
        <taxon>Pseudomonadati</taxon>
        <taxon>Pseudomonadota</taxon>
        <taxon>Alphaproteobacteria</taxon>
        <taxon>Caulobacterales</taxon>
        <taxon>Caulobacteraceae</taxon>
        <taxon>Phenylobacterium</taxon>
    </lineage>
</organism>
<keyword evidence="2" id="KW-0732">Signal</keyword>
<comment type="caution">
    <text evidence="3">The sequence shown here is derived from an EMBL/GenBank/DDBJ whole genome shotgun (WGS) entry which is preliminary data.</text>
</comment>
<feature type="compositionally biased region" description="Low complexity" evidence="1">
    <location>
        <begin position="149"/>
        <end position="162"/>
    </location>
</feature>
<sequence>MPNPHKLVRSGALCALLTVGGLGVTAMPAAAQEVEEITVVGRFGPDGRPTTLSRVISYRDLDLTTQVGQDMLRQRIRDTARDLCTELGEPSRASPASPVPSCREQAERDAFSQMKIAVASATPRGPGWAPPAELAELDTAPPPAPPAAPAATEYAEPASATTRLITNGPVPDTPENRARYGAPMSRAGKMTAPAGN</sequence>
<feature type="compositionally biased region" description="Low complexity" evidence="1">
    <location>
        <begin position="90"/>
        <end position="101"/>
    </location>
</feature>
<feature type="region of interest" description="Disordered" evidence="1">
    <location>
        <begin position="87"/>
        <end position="108"/>
    </location>
</feature>
<evidence type="ECO:0000256" key="2">
    <source>
        <dbReference type="SAM" id="SignalP"/>
    </source>
</evidence>
<keyword evidence="4" id="KW-1185">Reference proteome</keyword>
<dbReference type="NCBIfam" id="TIGR04433">
    <property type="entry name" value="UrcA_uranyl"/>
    <property type="match status" value="1"/>
</dbReference>
<feature type="signal peptide" evidence="2">
    <location>
        <begin position="1"/>
        <end position="31"/>
    </location>
</feature>
<feature type="region of interest" description="Disordered" evidence="1">
    <location>
        <begin position="121"/>
        <end position="196"/>
    </location>
</feature>
<dbReference type="RefSeq" id="WP_377283473.1">
    <property type="nucleotide sequence ID" value="NZ_JBHRSI010000009.1"/>
</dbReference>
<feature type="chain" id="PRO_5046204529" evidence="2">
    <location>
        <begin position="32"/>
        <end position="196"/>
    </location>
</feature>
<dbReference type="EMBL" id="JBHUEY010000012">
    <property type="protein sequence ID" value="MFD1785897.1"/>
    <property type="molecule type" value="Genomic_DNA"/>
</dbReference>
<protein>
    <submittedName>
        <fullName evidence="3">UrcA family protein</fullName>
    </submittedName>
</protein>
<evidence type="ECO:0000313" key="4">
    <source>
        <dbReference type="Proteomes" id="UP001597237"/>
    </source>
</evidence>
<dbReference type="InterPro" id="IPR030972">
    <property type="entry name" value="UrcA_uranyl"/>
</dbReference>
<evidence type="ECO:0000313" key="3">
    <source>
        <dbReference type="EMBL" id="MFD1785897.1"/>
    </source>
</evidence>